<feature type="domain" description="DUF4440" evidence="1">
    <location>
        <begin position="8"/>
        <end position="113"/>
    </location>
</feature>
<evidence type="ECO:0000313" key="3">
    <source>
        <dbReference type="Proteomes" id="UP000623681"/>
    </source>
</evidence>
<comment type="caution">
    <text evidence="2">The sequence shown here is derived from an EMBL/GenBank/DDBJ whole genome shotgun (WGS) entry which is preliminary data.</text>
</comment>
<keyword evidence="3" id="KW-1185">Reference proteome</keyword>
<dbReference type="Proteomes" id="UP000623681">
    <property type="component" value="Unassembled WGS sequence"/>
</dbReference>
<proteinExistence type="predicted"/>
<name>A0A937K4X5_9CLOT</name>
<dbReference type="RefSeq" id="WP_202767082.1">
    <property type="nucleotide sequence ID" value="NZ_JAESWA010000022.1"/>
</dbReference>
<dbReference type="Pfam" id="PF14534">
    <property type="entry name" value="DUF4440"/>
    <property type="match status" value="1"/>
</dbReference>
<gene>
    <name evidence="2" type="ORF">JK634_07755</name>
</gene>
<dbReference type="AlphaFoldDB" id="A0A937K4X5"/>
<sequence length="124" mass="14578">MEKLKNHILELEEELLKPEVRQSPEKLSLLLSNGFTEFCSSGYIYKYKKGEVIEESESQKELKWEVIDFDISYISEDCVLATYKLIKHDELDEKKKCSLRSSIWKSINGNWKMIFHQGTIISNI</sequence>
<evidence type="ECO:0000313" key="2">
    <source>
        <dbReference type="EMBL" id="MBL4931695.1"/>
    </source>
</evidence>
<dbReference type="InterPro" id="IPR027843">
    <property type="entry name" value="DUF4440"/>
</dbReference>
<protein>
    <submittedName>
        <fullName evidence="2">DUF4440 domain-containing protein</fullName>
    </submittedName>
</protein>
<dbReference type="InterPro" id="IPR032710">
    <property type="entry name" value="NTF2-like_dom_sf"/>
</dbReference>
<dbReference type="SUPFAM" id="SSF54427">
    <property type="entry name" value="NTF2-like"/>
    <property type="match status" value="1"/>
</dbReference>
<evidence type="ECO:0000259" key="1">
    <source>
        <dbReference type="Pfam" id="PF14534"/>
    </source>
</evidence>
<accession>A0A937K4X5</accession>
<dbReference type="Gene3D" id="3.10.450.50">
    <property type="match status" value="1"/>
</dbReference>
<reference evidence="2" key="1">
    <citation type="submission" date="2021-01" db="EMBL/GenBank/DDBJ databases">
        <title>Genome public.</title>
        <authorList>
            <person name="Liu C."/>
            <person name="Sun Q."/>
        </authorList>
    </citation>
    <scope>NUCLEOTIDE SEQUENCE</scope>
    <source>
        <strain evidence="2">YIM B02565</strain>
    </source>
</reference>
<dbReference type="EMBL" id="JAESWA010000022">
    <property type="protein sequence ID" value="MBL4931695.1"/>
    <property type="molecule type" value="Genomic_DNA"/>
</dbReference>
<organism evidence="2 3">
    <name type="scientific">Clostridium paridis</name>
    <dbReference type="NCBI Taxonomy" id="2803863"/>
    <lineage>
        <taxon>Bacteria</taxon>
        <taxon>Bacillati</taxon>
        <taxon>Bacillota</taxon>
        <taxon>Clostridia</taxon>
        <taxon>Eubacteriales</taxon>
        <taxon>Clostridiaceae</taxon>
        <taxon>Clostridium</taxon>
    </lineage>
</organism>